<dbReference type="RefSeq" id="WP_136540376.1">
    <property type="nucleotide sequence ID" value="NZ_STGU01000004.1"/>
</dbReference>
<dbReference type="Proteomes" id="UP000307378">
    <property type="component" value="Unassembled WGS sequence"/>
</dbReference>
<evidence type="ECO:0000313" key="3">
    <source>
        <dbReference type="Proteomes" id="UP000307378"/>
    </source>
</evidence>
<comment type="caution">
    <text evidence="2">The sequence shown here is derived from an EMBL/GenBank/DDBJ whole genome shotgun (WGS) entry which is preliminary data.</text>
</comment>
<protein>
    <submittedName>
        <fullName evidence="2">Uncharacterized protein</fullName>
    </submittedName>
</protein>
<feature type="region of interest" description="Disordered" evidence="1">
    <location>
        <begin position="53"/>
        <end position="83"/>
    </location>
</feature>
<name>A0A4S8Q1F6_9HYPH</name>
<proteinExistence type="predicted"/>
<reference evidence="2 3" key="1">
    <citation type="submission" date="2019-04" db="EMBL/GenBank/DDBJ databases">
        <title>genome sequence of strain W3.</title>
        <authorList>
            <person name="Gao J."/>
            <person name="Sun J."/>
        </authorList>
    </citation>
    <scope>NUCLEOTIDE SEQUENCE [LARGE SCALE GENOMIC DNA]</scope>
    <source>
        <strain evidence="2 3">W3</strain>
    </source>
</reference>
<evidence type="ECO:0000313" key="2">
    <source>
        <dbReference type="EMBL" id="THV36921.1"/>
    </source>
</evidence>
<sequence length="83" mass="9296">MKHLLIGKPKHLPSEVGEFKVFKYDDKDELIEASSLIFPLRGLAEQFMRDHVDPSTDPFVAPMRQKESTNGNQEGKDADPGAV</sequence>
<gene>
    <name evidence="2" type="ORF">FAA86_10525</name>
</gene>
<dbReference type="AlphaFoldDB" id="A0A4S8Q1F6"/>
<dbReference type="EMBL" id="STGU01000004">
    <property type="protein sequence ID" value="THV36921.1"/>
    <property type="molecule type" value="Genomic_DNA"/>
</dbReference>
<evidence type="ECO:0000256" key="1">
    <source>
        <dbReference type="SAM" id="MobiDB-lite"/>
    </source>
</evidence>
<accession>A0A4S8Q1F6</accession>
<feature type="compositionally biased region" description="Basic and acidic residues" evidence="1">
    <location>
        <begin position="74"/>
        <end position="83"/>
    </location>
</feature>
<organism evidence="2 3">
    <name type="scientific">Rhizobium rosettiformans W3</name>
    <dbReference type="NCBI Taxonomy" id="538378"/>
    <lineage>
        <taxon>Bacteria</taxon>
        <taxon>Pseudomonadati</taxon>
        <taxon>Pseudomonadota</taxon>
        <taxon>Alphaproteobacteria</taxon>
        <taxon>Hyphomicrobiales</taxon>
        <taxon>Rhizobiaceae</taxon>
        <taxon>Rhizobium/Agrobacterium group</taxon>
        <taxon>Rhizobium</taxon>
    </lineage>
</organism>